<dbReference type="Proteomes" id="UP000275408">
    <property type="component" value="Unassembled WGS sequence"/>
</dbReference>
<accession>A0A3M6T7H5</accession>
<dbReference type="OrthoDB" id="10633262at2759"/>
<feature type="compositionally biased region" description="Polar residues" evidence="1">
    <location>
        <begin position="1715"/>
        <end position="1725"/>
    </location>
</feature>
<feature type="region of interest" description="Disordered" evidence="1">
    <location>
        <begin position="1711"/>
        <end position="1878"/>
    </location>
</feature>
<comment type="caution">
    <text evidence="2">The sequence shown here is derived from an EMBL/GenBank/DDBJ whole genome shotgun (WGS) entry which is preliminary data.</text>
</comment>
<feature type="compositionally biased region" description="Basic and acidic residues" evidence="1">
    <location>
        <begin position="1844"/>
        <end position="1854"/>
    </location>
</feature>
<feature type="compositionally biased region" description="Basic and acidic residues" evidence="1">
    <location>
        <begin position="1732"/>
        <end position="1745"/>
    </location>
</feature>
<feature type="region of interest" description="Disordered" evidence="1">
    <location>
        <begin position="1"/>
        <end position="34"/>
    </location>
</feature>
<feature type="compositionally biased region" description="Polar residues" evidence="1">
    <location>
        <begin position="1815"/>
        <end position="1828"/>
    </location>
</feature>
<name>A0A3M6T7H5_POCDA</name>
<sequence length="1996" mass="214533">MNEEKKIAVSDHLPETEDSSTDQEPEDTSTRMDSTGRQNISLWKLLLIRLQNLTLLKKPLIYHFLHFCNNSSSPSSACWCVGWNSGLVQSISAPYIRKAPQEAQQLYPWNEEFINHCNGVSPKCSSTMGMFQGSSYPDVIETNMQLEPVGCPLSNASCIGQVPDTTESPDENETQVSVPSLDVARSPSVTKSSMFEEGSLMSKVNEIVSWSKLPTEINKGVSPKCSSTMGMPQGSQDLDVNETNMQLEPVGFPVSNTSCIGEVPDAIGSLDENKTQVSAKSLAVARSPSETKLSLFEIGLLREGLLSTGMCSSTTCFSQGSPYPDVIETNMQLESVGCPVSNTSCVGEVSDAIECQDENKAQVSAASLDVARSPSETKSSMFEVGLLRECPLTTGMGGSLVSRANEIISWSRLPTEITEGVSSKCPSTTYQGSPHPDVNETNMQMESVGCLVSNISWDGEVLDEMESPCKETPQVSATYLDVVTNPSETRLSMFGVRLLRESVSPICASTMSQGSPPTDVTKTNLQLESVGCIFSNTSCDGEVPDKMESPCTRQNQVSVTSLNVASNLSETNMQFDSVGYILGNTSCNGGVPDEMESPCTKQTQVSITSLDVAINPSETNMQFDSVGCILSNTSCDGEVPDEMESPCKKTQVSVTSLDITKNSSETNMQLESAGYMLSNTSCDGEVPNEMESPSKKQTQVSITSLGVATNPSESNMQFESVGCILTNTSCDEEVSDEMETQVRALLVGALDGTLGSYSPSARNLLETLLEELDFSTLEMQENPSTTSMGSPHHDVNETNMQFESVGCFVSNTGCDGEVPDEMESPCKKTQVSVTSLDVTTNPSETNMQLESAGYMLSNTSCDGEVPDEMESPSKKQTQVSIKSLGVATNPSESNMQFESVGCFVSNTSCDGEVLDEMESPSKKQTQVSITSLDVTTNPSESTMQLKSDTSCDGGVVDEMESSCKKKTHVSITSLDGGSLASKADGIITRSKLPTEIKEGVSAICASNMSQGSLHADVPETNMQLESVECILSNTSYDGEVQDEMESPCQETTQVSITYLGVAKNPSEASMQLESAECMLSNTSCDGEVPNEMECPYQETTEVSITSLGVPKNPSETNVQLESVGCSLNNTSCDGEVPEELESACKETTQVSITSLGVATDPPEASMQLESVDCMVSNTSCDGEVPNEMESPCQETVQVSITSLGVATNPPEASMQLESVECMVSNTSCDGEVPNEMESPCQETVQVLITSLGVATNPSQTNMKLESVGCSLSNTSCDREVSDEMESPCKKKTQVSITSLDVATNSSETNMQWESVGCSLSNTSCDGEVPDEMESACKETTQISITSLGVATDPPEASMQLESVECMVSNTSCDGEVPNEMESPCQETVQVLITSLGVATNPSQTNMQLESVGCSLSNTSCDREVSDEMENPCKKKNQVSITSLDGGSLASKSSDIMYWSTSPAEITEGVSPRFASIVYQGSPRSDTNGNNMKPEAIGCSLSNTSCDGDVPDKIESPRKNNTLVSSTSLINIPKLSMFEVSFLRGSLSHVCASTTCQGSSHTDTNGTNRQPEAVGYSLSNTSCDGEVLDEIEGPVKSKTQVSAASLVVARNPSDSKSSMFEKSLLEIGDPPSFTVQSPVASATSLDGSIKIDLDTADMSSFSCNAGTSIEKKTCDCQTAVSLESDSNPLITKSSRFVGLVTVESASPIAVKERGSTGDSLSHSRVSLGTGAVEARKNSMGCERRSESPSLNKSLEKGKKRKLKRSGPECSDLRSDEPLPKFPCLFTETEEHQAKSPGTEVTIEHPPAEDLGEPTDPETSTGKNISQQPKGKTRKRKRSAPESPDTSERESEEPLQKSRCLVMETKEPQVVSPQAEEPRVKVEIGADPQSPEALEYAHFCLRNAYHALLGATAKNITIQTQVNKALMHFDGHPASNFLSFCFIWFCCETSKVTVEPSQRNRGRRNRIKRVWNGESFVPETEVQVQSEPYKRRRRRRRN</sequence>
<feature type="compositionally biased region" description="Basic and acidic residues" evidence="1">
    <location>
        <begin position="1"/>
        <end position="15"/>
    </location>
</feature>
<gene>
    <name evidence="2" type="ORF">pdam_00020319</name>
</gene>
<feature type="compositionally biased region" description="Acidic residues" evidence="1">
    <location>
        <begin position="16"/>
        <end position="27"/>
    </location>
</feature>
<evidence type="ECO:0000313" key="2">
    <source>
        <dbReference type="EMBL" id="RMX37365.1"/>
    </source>
</evidence>
<keyword evidence="3" id="KW-1185">Reference proteome</keyword>
<protein>
    <submittedName>
        <fullName evidence="2">Uncharacterized protein</fullName>
    </submittedName>
</protein>
<reference evidence="2 3" key="1">
    <citation type="journal article" date="2018" name="Sci. Rep.">
        <title>Comparative analysis of the Pocillopora damicornis genome highlights role of immune system in coral evolution.</title>
        <authorList>
            <person name="Cunning R."/>
            <person name="Bay R.A."/>
            <person name="Gillette P."/>
            <person name="Baker A.C."/>
            <person name="Traylor-Knowles N."/>
        </authorList>
    </citation>
    <scope>NUCLEOTIDE SEQUENCE [LARGE SCALE GENOMIC DNA]</scope>
    <source>
        <strain evidence="2">RSMAS</strain>
        <tissue evidence="2">Whole animal</tissue>
    </source>
</reference>
<evidence type="ECO:0000256" key="1">
    <source>
        <dbReference type="SAM" id="MobiDB-lite"/>
    </source>
</evidence>
<proteinExistence type="predicted"/>
<evidence type="ECO:0000313" key="3">
    <source>
        <dbReference type="Proteomes" id="UP000275408"/>
    </source>
</evidence>
<dbReference type="EMBL" id="RCHS01004149">
    <property type="protein sequence ID" value="RMX37365.1"/>
    <property type="molecule type" value="Genomic_DNA"/>
</dbReference>
<organism evidence="2 3">
    <name type="scientific">Pocillopora damicornis</name>
    <name type="common">Cauliflower coral</name>
    <name type="synonym">Millepora damicornis</name>
    <dbReference type="NCBI Taxonomy" id="46731"/>
    <lineage>
        <taxon>Eukaryota</taxon>
        <taxon>Metazoa</taxon>
        <taxon>Cnidaria</taxon>
        <taxon>Anthozoa</taxon>
        <taxon>Hexacorallia</taxon>
        <taxon>Scleractinia</taxon>
        <taxon>Astrocoeniina</taxon>
        <taxon>Pocilloporidae</taxon>
        <taxon>Pocillopora</taxon>
    </lineage>
</organism>